<organism evidence="2 3">
    <name type="scientific">Favolaschia claudopus</name>
    <dbReference type="NCBI Taxonomy" id="2862362"/>
    <lineage>
        <taxon>Eukaryota</taxon>
        <taxon>Fungi</taxon>
        <taxon>Dikarya</taxon>
        <taxon>Basidiomycota</taxon>
        <taxon>Agaricomycotina</taxon>
        <taxon>Agaricomycetes</taxon>
        <taxon>Agaricomycetidae</taxon>
        <taxon>Agaricales</taxon>
        <taxon>Marasmiineae</taxon>
        <taxon>Mycenaceae</taxon>
        <taxon>Favolaschia</taxon>
    </lineage>
</organism>
<comment type="caution">
    <text evidence="2">The sequence shown here is derived from an EMBL/GenBank/DDBJ whole genome shotgun (WGS) entry which is preliminary data.</text>
</comment>
<feature type="region of interest" description="Disordered" evidence="1">
    <location>
        <begin position="105"/>
        <end position="154"/>
    </location>
</feature>
<name>A0AAV9ZVE3_9AGAR</name>
<feature type="compositionally biased region" description="Polar residues" evidence="1">
    <location>
        <begin position="142"/>
        <end position="154"/>
    </location>
</feature>
<dbReference type="AlphaFoldDB" id="A0AAV9ZVE3"/>
<reference evidence="2 3" key="1">
    <citation type="journal article" date="2024" name="J Genomics">
        <title>Draft genome sequencing and assembly of Favolaschia claudopus CIRM-BRFM 2984 isolated from oak limbs.</title>
        <authorList>
            <person name="Navarro D."/>
            <person name="Drula E."/>
            <person name="Chaduli D."/>
            <person name="Cazenave R."/>
            <person name="Ahrendt S."/>
            <person name="Wang J."/>
            <person name="Lipzen A."/>
            <person name="Daum C."/>
            <person name="Barry K."/>
            <person name="Grigoriev I.V."/>
            <person name="Favel A."/>
            <person name="Rosso M.N."/>
            <person name="Martin F."/>
        </authorList>
    </citation>
    <scope>NUCLEOTIDE SEQUENCE [LARGE SCALE GENOMIC DNA]</scope>
    <source>
        <strain evidence="2 3">CIRM-BRFM 2984</strain>
    </source>
</reference>
<accession>A0AAV9ZVE3</accession>
<dbReference type="EMBL" id="JAWWNJ010000109">
    <property type="protein sequence ID" value="KAK6992526.1"/>
    <property type="molecule type" value="Genomic_DNA"/>
</dbReference>
<sequence>MSLNGDQSVNEEYVRMNDGHYAEDAWAASNDFLTGPHLEMPAGTRHDALEPNLWMRQPTDSFETTLSGIRVQLQNLSTEDGPRVDGMEASMRQLFSAIRADKVDSYHDGDDDASSVAVDDHASVVSNDGSEEGRDHGDCDNSDSPSIPATTQTPYADLERQFQEDLEAIDAAERAWMRLMAALRRIETLKGQPDTREQLKEVLVELQSMRGTFY</sequence>
<evidence type="ECO:0000256" key="1">
    <source>
        <dbReference type="SAM" id="MobiDB-lite"/>
    </source>
</evidence>
<evidence type="ECO:0000313" key="3">
    <source>
        <dbReference type="Proteomes" id="UP001362999"/>
    </source>
</evidence>
<evidence type="ECO:0000313" key="2">
    <source>
        <dbReference type="EMBL" id="KAK6992526.1"/>
    </source>
</evidence>
<protein>
    <submittedName>
        <fullName evidence="2">Uncharacterized protein</fullName>
    </submittedName>
</protein>
<proteinExistence type="predicted"/>
<keyword evidence="3" id="KW-1185">Reference proteome</keyword>
<gene>
    <name evidence="2" type="ORF">R3P38DRAFT_2802355</name>
</gene>
<dbReference type="Proteomes" id="UP001362999">
    <property type="component" value="Unassembled WGS sequence"/>
</dbReference>